<sequence>MRQAAAAAPPLELSKWNRAYKLTVSNIDSKLKDQYNLVEQSCVKDAGFGSDAAAATLGACYYRQESNGTYTKWTKKASEWRMNTNCYCYALNIYRDGFCIPGRSSAAVTDALMSGQEKSCKLMTAAVLADGTVPVPRAQALSAAPAPAGSHYIGLLVRNRSCIPAHCWQNDFHLVRRDDNGNWSWKEPGGPASALDITNQPVSDPEAAATAGLLPGHYKTWCGYFLANPLTMKIGGNFEQPYNLQSQAAFLQRLPGVAVQLQQLPYNHSVDGAPDRFTQAMIDQDAAWDAKRGTKEWNDFYAQLDASQSGGFDEHFAQQRGGTANQQQQQQPPQLQPPPGMYPNNSGSVDDRPDPEYESDAEPEGNTGPGSSNSSNATHVPSETVGDVITDEASVRSASSTAAAAAASAASSTARTPPYVKSVAMRAGMPVGVPAGNPFAANGPAAAQAAAAAAAAAKATPAHISKAAFAGSKAPATTGVVRAPPAMVRAAPAALRAAPVVTPAKAAGQNAGRVHPQSTATPSSASGPVQDALDRTAKPRH</sequence>
<keyword evidence="3" id="KW-1185">Reference proteome</keyword>
<evidence type="ECO:0000256" key="1">
    <source>
        <dbReference type="SAM" id="MobiDB-lite"/>
    </source>
</evidence>
<organism evidence="2 3">
    <name type="scientific">Tetradesmus obliquus</name>
    <name type="common">Green alga</name>
    <name type="synonym">Acutodesmus obliquus</name>
    <dbReference type="NCBI Taxonomy" id="3088"/>
    <lineage>
        <taxon>Eukaryota</taxon>
        <taxon>Viridiplantae</taxon>
        <taxon>Chlorophyta</taxon>
        <taxon>core chlorophytes</taxon>
        <taxon>Chlorophyceae</taxon>
        <taxon>CS clade</taxon>
        <taxon>Sphaeropleales</taxon>
        <taxon>Scenedesmaceae</taxon>
        <taxon>Tetradesmus</taxon>
    </lineage>
</organism>
<feature type="compositionally biased region" description="Polar residues" evidence="1">
    <location>
        <begin position="516"/>
        <end position="527"/>
    </location>
</feature>
<gene>
    <name evidence="2" type="ORF">OEZ85_006764</name>
</gene>
<feature type="compositionally biased region" description="Low complexity" evidence="1">
    <location>
        <begin position="395"/>
        <end position="416"/>
    </location>
</feature>
<feature type="compositionally biased region" description="Basic and acidic residues" evidence="1">
    <location>
        <begin position="532"/>
        <end position="541"/>
    </location>
</feature>
<feature type="region of interest" description="Disordered" evidence="1">
    <location>
        <begin position="313"/>
        <end position="418"/>
    </location>
</feature>
<proteinExistence type="predicted"/>
<dbReference type="Proteomes" id="UP001244341">
    <property type="component" value="Chromosome 4b"/>
</dbReference>
<name>A0ABY8TY25_TETOB</name>
<dbReference type="PANTHER" id="PTHR34377:SF12">
    <property type="entry name" value="SPLICING FACTOR, ARGININE_SERINE-RICH 15"/>
    <property type="match status" value="1"/>
</dbReference>
<accession>A0ABY8TY25</accession>
<protein>
    <submittedName>
        <fullName evidence="2">Uncharacterized protein</fullName>
    </submittedName>
</protein>
<dbReference type="PANTHER" id="PTHR34377">
    <property type="entry name" value="TETRATRICOPEPTIDE REPEAT (TPR)-LIKE SUPERFAMILY PROTEIN"/>
    <property type="match status" value="1"/>
</dbReference>
<dbReference type="EMBL" id="CP126211">
    <property type="protein sequence ID" value="WIA13172.1"/>
    <property type="molecule type" value="Genomic_DNA"/>
</dbReference>
<evidence type="ECO:0000313" key="2">
    <source>
        <dbReference type="EMBL" id="WIA13172.1"/>
    </source>
</evidence>
<feature type="region of interest" description="Disordered" evidence="1">
    <location>
        <begin position="503"/>
        <end position="541"/>
    </location>
</feature>
<evidence type="ECO:0000313" key="3">
    <source>
        <dbReference type="Proteomes" id="UP001244341"/>
    </source>
</evidence>
<reference evidence="2 3" key="1">
    <citation type="submission" date="2023-05" db="EMBL/GenBank/DDBJ databases">
        <title>A 100% complete, gapless, phased diploid assembly of the Scenedesmus obliquus UTEX 3031 genome.</title>
        <authorList>
            <person name="Biondi T.C."/>
            <person name="Hanschen E.R."/>
            <person name="Kwon T."/>
            <person name="Eng W."/>
            <person name="Kruse C.P.S."/>
            <person name="Koehler S.I."/>
            <person name="Kunde Y."/>
            <person name="Gleasner C.D."/>
            <person name="You Mak K.T."/>
            <person name="Polle J."/>
            <person name="Hovde B.T."/>
            <person name="Starkenburg S.R."/>
        </authorList>
    </citation>
    <scope>NUCLEOTIDE SEQUENCE [LARGE SCALE GENOMIC DNA]</scope>
    <source>
        <strain evidence="2 3">DOE0152z</strain>
    </source>
</reference>
<feature type="compositionally biased region" description="Low complexity" evidence="1">
    <location>
        <begin position="365"/>
        <end position="376"/>
    </location>
</feature>